<evidence type="ECO:0000256" key="2">
    <source>
        <dbReference type="SAM" id="Phobius"/>
    </source>
</evidence>
<feature type="transmembrane region" description="Helical" evidence="2">
    <location>
        <begin position="95"/>
        <end position="119"/>
    </location>
</feature>
<feature type="compositionally biased region" description="Polar residues" evidence="1">
    <location>
        <begin position="182"/>
        <end position="205"/>
    </location>
</feature>
<dbReference type="Pfam" id="PF20152">
    <property type="entry name" value="DUF6534"/>
    <property type="match status" value="1"/>
</dbReference>
<dbReference type="AlphaFoldDB" id="A0A9P6C0U4"/>
<dbReference type="InterPro" id="IPR045339">
    <property type="entry name" value="DUF6534"/>
</dbReference>
<comment type="caution">
    <text evidence="4">The sequence shown here is derived from an EMBL/GenBank/DDBJ whole genome shotgun (WGS) entry which is preliminary data.</text>
</comment>
<feature type="transmembrane region" description="Helical" evidence="2">
    <location>
        <begin position="12"/>
        <end position="34"/>
    </location>
</feature>
<organism evidence="4 5">
    <name type="scientific">Macrolepiota fuliginosa MF-IS2</name>
    <dbReference type="NCBI Taxonomy" id="1400762"/>
    <lineage>
        <taxon>Eukaryota</taxon>
        <taxon>Fungi</taxon>
        <taxon>Dikarya</taxon>
        <taxon>Basidiomycota</taxon>
        <taxon>Agaricomycotina</taxon>
        <taxon>Agaricomycetes</taxon>
        <taxon>Agaricomycetidae</taxon>
        <taxon>Agaricales</taxon>
        <taxon>Agaricineae</taxon>
        <taxon>Agaricaceae</taxon>
        <taxon>Macrolepiota</taxon>
    </lineage>
</organism>
<sequence length="236" mass="25733">MVYCWRIWVLSNWRVVPILTDFVALLAAACGMVSGIRDFRSQNIQLLDENYIRIWLFGSAVTDIAIASSMSYILLRATRGLGAVRTTTGRKIMRLLTLTLETNAVTATVAIATVVIFFIKPIAPPITNTYQTGGYVLGKLYTNCFMILLNQRHHHASNVKIGPTLGSETMPTFNVELGTMNTSSHASRGVGTNMQSESRTGQSSEKAVEKAVTSEVSPNEIQFPKVIAVVDTGTGS</sequence>
<keyword evidence="5" id="KW-1185">Reference proteome</keyword>
<feature type="domain" description="DUF6534" evidence="3">
    <location>
        <begin position="59"/>
        <end position="154"/>
    </location>
</feature>
<accession>A0A9P6C0U4</accession>
<proteinExistence type="predicted"/>
<keyword evidence="2" id="KW-1133">Transmembrane helix</keyword>
<reference evidence="4" key="1">
    <citation type="submission" date="2020-11" db="EMBL/GenBank/DDBJ databases">
        <authorList>
            <consortium name="DOE Joint Genome Institute"/>
            <person name="Ahrendt S."/>
            <person name="Riley R."/>
            <person name="Andreopoulos W."/>
            <person name="Labutti K."/>
            <person name="Pangilinan J."/>
            <person name="Ruiz-Duenas F.J."/>
            <person name="Barrasa J.M."/>
            <person name="Sanchez-Garcia M."/>
            <person name="Camarero S."/>
            <person name="Miyauchi S."/>
            <person name="Serrano A."/>
            <person name="Linde D."/>
            <person name="Babiker R."/>
            <person name="Drula E."/>
            <person name="Ayuso-Fernandez I."/>
            <person name="Pacheco R."/>
            <person name="Padilla G."/>
            <person name="Ferreira P."/>
            <person name="Barriuso J."/>
            <person name="Kellner H."/>
            <person name="Castanera R."/>
            <person name="Alfaro M."/>
            <person name="Ramirez L."/>
            <person name="Pisabarro A.G."/>
            <person name="Kuo A."/>
            <person name="Tritt A."/>
            <person name="Lipzen A."/>
            <person name="He G."/>
            <person name="Yan M."/>
            <person name="Ng V."/>
            <person name="Cullen D."/>
            <person name="Martin F."/>
            <person name="Rosso M.-N."/>
            <person name="Henrissat B."/>
            <person name="Hibbett D."/>
            <person name="Martinez A.T."/>
            <person name="Grigoriev I.V."/>
        </authorList>
    </citation>
    <scope>NUCLEOTIDE SEQUENCE</scope>
    <source>
        <strain evidence="4">MF-IS2</strain>
    </source>
</reference>
<dbReference type="Proteomes" id="UP000807342">
    <property type="component" value="Unassembled WGS sequence"/>
</dbReference>
<keyword evidence="2" id="KW-0472">Membrane</keyword>
<evidence type="ECO:0000259" key="3">
    <source>
        <dbReference type="Pfam" id="PF20152"/>
    </source>
</evidence>
<evidence type="ECO:0000256" key="1">
    <source>
        <dbReference type="SAM" id="MobiDB-lite"/>
    </source>
</evidence>
<dbReference type="PANTHER" id="PTHR40465:SF1">
    <property type="entry name" value="DUF6534 DOMAIN-CONTAINING PROTEIN"/>
    <property type="match status" value="1"/>
</dbReference>
<feature type="transmembrane region" description="Helical" evidence="2">
    <location>
        <begin position="54"/>
        <end position="75"/>
    </location>
</feature>
<dbReference type="EMBL" id="MU151334">
    <property type="protein sequence ID" value="KAF9444970.1"/>
    <property type="molecule type" value="Genomic_DNA"/>
</dbReference>
<keyword evidence="2" id="KW-0812">Transmembrane</keyword>
<evidence type="ECO:0000313" key="4">
    <source>
        <dbReference type="EMBL" id="KAF9444970.1"/>
    </source>
</evidence>
<protein>
    <recommendedName>
        <fullName evidence="3">DUF6534 domain-containing protein</fullName>
    </recommendedName>
</protein>
<gene>
    <name evidence="4" type="ORF">P691DRAFT_762923</name>
</gene>
<name>A0A9P6C0U4_9AGAR</name>
<feature type="region of interest" description="Disordered" evidence="1">
    <location>
        <begin position="182"/>
        <end position="215"/>
    </location>
</feature>
<evidence type="ECO:0000313" key="5">
    <source>
        <dbReference type="Proteomes" id="UP000807342"/>
    </source>
</evidence>
<dbReference type="PANTHER" id="PTHR40465">
    <property type="entry name" value="CHROMOSOME 1, WHOLE GENOME SHOTGUN SEQUENCE"/>
    <property type="match status" value="1"/>
</dbReference>